<name>A0ABU4RPN4_9HYPH</name>
<comment type="caution">
    <text evidence="10">The sequence shown here is derived from an EMBL/GenBank/DDBJ whole genome shotgun (WGS) entry which is preliminary data.</text>
</comment>
<comment type="subcellular location">
    <subcellularLocation>
        <location evidence="1">Cell membrane</location>
        <topology evidence="1">Multi-pass membrane protein</topology>
    </subcellularLocation>
</comment>
<feature type="transmembrane region" description="Helical" evidence="9">
    <location>
        <begin position="65"/>
        <end position="89"/>
    </location>
</feature>
<evidence type="ECO:0000256" key="4">
    <source>
        <dbReference type="ARBA" id="ARBA00022692"/>
    </source>
</evidence>
<proteinExistence type="inferred from homology"/>
<evidence type="ECO:0000256" key="2">
    <source>
        <dbReference type="ARBA" id="ARBA00022448"/>
    </source>
</evidence>
<dbReference type="Proteomes" id="UP001274321">
    <property type="component" value="Unassembled WGS sequence"/>
</dbReference>
<feature type="transmembrane region" description="Helical" evidence="9">
    <location>
        <begin position="96"/>
        <end position="118"/>
    </location>
</feature>
<dbReference type="CDD" id="cd06582">
    <property type="entry name" value="TM_PBP1_LivH_like"/>
    <property type="match status" value="1"/>
</dbReference>
<keyword evidence="5" id="KW-0029">Amino-acid transport</keyword>
<feature type="transmembrane region" description="Helical" evidence="9">
    <location>
        <begin position="192"/>
        <end position="217"/>
    </location>
</feature>
<organism evidence="10 11">
    <name type="scientific">Terrihabitans rhizophilus</name>
    <dbReference type="NCBI Taxonomy" id="3092662"/>
    <lineage>
        <taxon>Bacteria</taxon>
        <taxon>Pseudomonadati</taxon>
        <taxon>Pseudomonadota</taxon>
        <taxon>Alphaproteobacteria</taxon>
        <taxon>Hyphomicrobiales</taxon>
        <taxon>Terrihabitans</taxon>
    </lineage>
</organism>
<dbReference type="PANTHER" id="PTHR11795">
    <property type="entry name" value="BRANCHED-CHAIN AMINO ACID TRANSPORT SYSTEM PERMEASE PROTEIN LIVH"/>
    <property type="match status" value="1"/>
</dbReference>
<comment type="similarity">
    <text evidence="8">Belongs to the binding-protein-dependent transport system permease family. LivHM subfamily.</text>
</comment>
<evidence type="ECO:0000256" key="9">
    <source>
        <dbReference type="SAM" id="Phobius"/>
    </source>
</evidence>
<keyword evidence="2" id="KW-0813">Transport</keyword>
<feature type="transmembrane region" description="Helical" evidence="9">
    <location>
        <begin position="145"/>
        <end position="163"/>
    </location>
</feature>
<keyword evidence="11" id="KW-1185">Reference proteome</keyword>
<evidence type="ECO:0000256" key="1">
    <source>
        <dbReference type="ARBA" id="ARBA00004651"/>
    </source>
</evidence>
<dbReference type="Pfam" id="PF02653">
    <property type="entry name" value="BPD_transp_2"/>
    <property type="match status" value="1"/>
</dbReference>
<evidence type="ECO:0000256" key="3">
    <source>
        <dbReference type="ARBA" id="ARBA00022475"/>
    </source>
</evidence>
<evidence type="ECO:0000256" key="7">
    <source>
        <dbReference type="ARBA" id="ARBA00023136"/>
    </source>
</evidence>
<reference evidence="10 11" key="1">
    <citation type="submission" date="2023-11" db="EMBL/GenBank/DDBJ databases">
        <authorList>
            <person name="Bao R."/>
        </authorList>
    </citation>
    <scope>NUCLEOTIDE SEQUENCE [LARGE SCALE GENOMIC DNA]</scope>
    <source>
        <strain evidence="10 11">PJ23</strain>
    </source>
</reference>
<keyword evidence="3" id="KW-1003">Cell membrane</keyword>
<sequence length="294" mass="30443">MAYDQLLQTLLGGLAIGCIYSLIALGISMIVRATDIMHFAQGEFMMIGAMAGFSGAMLGNLPLPFVLLAGTLGGGLIAVAAELGIYRVLRRRRVPLINVVISTIGVSIILQNGARLAWGSEPLAYPRLFEAGGVSVLGFNVAPQLLWIVGLSLAIMAALTVFFRFSRTGIAMQAAAQDPDAARLMGISVERATVNTFAVAGMMAGAAGVLLGSLFFASFNMGFATGIKAFVAATLGGLGSVPGAMVGGLLFGLIETFAGSVISTSYKDAIGMVTLIIILLFAPMGLFGRQGRQV</sequence>
<accession>A0ABU4RPN4</accession>
<feature type="transmembrane region" description="Helical" evidence="9">
    <location>
        <begin position="39"/>
        <end position="59"/>
    </location>
</feature>
<gene>
    <name evidence="10" type="ORF">SCD90_12110</name>
</gene>
<protein>
    <submittedName>
        <fullName evidence="10">Branched-chain amino acid ABC transporter permease</fullName>
    </submittedName>
</protein>
<feature type="transmembrane region" description="Helical" evidence="9">
    <location>
        <begin position="269"/>
        <end position="288"/>
    </location>
</feature>
<keyword evidence="7 9" id="KW-0472">Membrane</keyword>
<evidence type="ECO:0000256" key="6">
    <source>
        <dbReference type="ARBA" id="ARBA00022989"/>
    </source>
</evidence>
<dbReference type="PANTHER" id="PTHR11795:SF445">
    <property type="entry name" value="AMINO ACID ABC TRANSPORTER PERMEASE PROTEIN"/>
    <property type="match status" value="1"/>
</dbReference>
<dbReference type="InterPro" id="IPR052157">
    <property type="entry name" value="BCAA_transport_permease"/>
</dbReference>
<dbReference type="EMBL" id="JAXAFJ010000007">
    <property type="protein sequence ID" value="MDX6806809.1"/>
    <property type="molecule type" value="Genomic_DNA"/>
</dbReference>
<keyword evidence="6 9" id="KW-1133">Transmembrane helix</keyword>
<evidence type="ECO:0000313" key="11">
    <source>
        <dbReference type="Proteomes" id="UP001274321"/>
    </source>
</evidence>
<evidence type="ECO:0000313" key="10">
    <source>
        <dbReference type="EMBL" id="MDX6806809.1"/>
    </source>
</evidence>
<evidence type="ECO:0000256" key="8">
    <source>
        <dbReference type="ARBA" id="ARBA00037998"/>
    </source>
</evidence>
<feature type="transmembrane region" description="Helical" evidence="9">
    <location>
        <begin position="6"/>
        <end position="27"/>
    </location>
</feature>
<evidence type="ECO:0000256" key="5">
    <source>
        <dbReference type="ARBA" id="ARBA00022970"/>
    </source>
</evidence>
<keyword evidence="4 9" id="KW-0812">Transmembrane</keyword>
<dbReference type="RefSeq" id="WP_319844936.1">
    <property type="nucleotide sequence ID" value="NZ_JAXAFJ010000007.1"/>
</dbReference>
<dbReference type="InterPro" id="IPR001851">
    <property type="entry name" value="ABC_transp_permease"/>
</dbReference>
<feature type="transmembrane region" description="Helical" evidence="9">
    <location>
        <begin position="229"/>
        <end position="257"/>
    </location>
</feature>